<keyword evidence="2 6" id="KW-0812">Transmembrane</keyword>
<sequence length="381" mass="40298">MDTPYRTRRRQRGRRLPLLPNFALIASLFVHTCHDAVADASPLPPLPAPLPAPHRLDRRIANEHVVLADCRDHSEVVSSQMAYYEDEIGPTPKDVAVVVTTPGQAALWVNTNTSGLFTDTGITFTSVLGPRVEDGQYAGVGYNGYANFTCYQSYVKELYTYERTACSQVYMCDHSTPPRNTPKAPTSGGGMSQGTIIGVAVGVVGGLLFVVAAGLVYWYFGRARRNTQTDGNTTLVGTATASSTGGPRTHSTGPGSDAGALDSVSSASQSPHAPAHAWPGVQPLGTVYEMDGRHDRAEMGTDKAKFEMDAAGHGRAELGPAMGGSGPSSPEPNQSSAVFPASPALPNSPAILGPVHAFPQSQQSSPPQSPPPEYSYLHTPR</sequence>
<evidence type="ECO:0000256" key="7">
    <source>
        <dbReference type="SAM" id="SignalP"/>
    </source>
</evidence>
<dbReference type="Proteomes" id="UP001303889">
    <property type="component" value="Unassembled WGS sequence"/>
</dbReference>
<evidence type="ECO:0000256" key="1">
    <source>
        <dbReference type="ARBA" id="ARBA00004167"/>
    </source>
</evidence>
<feature type="region of interest" description="Disordered" evidence="5">
    <location>
        <begin position="229"/>
        <end position="283"/>
    </location>
</feature>
<keyword evidence="3 6" id="KW-1133">Transmembrane helix</keyword>
<keyword evidence="7" id="KW-0732">Signal</keyword>
<keyword evidence="9" id="KW-1185">Reference proteome</keyword>
<evidence type="ECO:0000256" key="5">
    <source>
        <dbReference type="SAM" id="MobiDB-lite"/>
    </source>
</evidence>
<accession>A0AAN6MGS5</accession>
<feature type="chain" id="PRO_5042958438" evidence="7">
    <location>
        <begin position="39"/>
        <end position="381"/>
    </location>
</feature>
<dbReference type="EMBL" id="MU855673">
    <property type="protein sequence ID" value="KAK3900420.1"/>
    <property type="molecule type" value="Genomic_DNA"/>
</dbReference>
<evidence type="ECO:0000256" key="6">
    <source>
        <dbReference type="SAM" id="Phobius"/>
    </source>
</evidence>
<name>A0AAN6MGS5_9PEZI</name>
<evidence type="ECO:0000256" key="2">
    <source>
        <dbReference type="ARBA" id="ARBA00022692"/>
    </source>
</evidence>
<feature type="transmembrane region" description="Helical" evidence="6">
    <location>
        <begin position="196"/>
        <end position="220"/>
    </location>
</feature>
<feature type="region of interest" description="Disordered" evidence="5">
    <location>
        <begin position="314"/>
        <end position="381"/>
    </location>
</feature>
<evidence type="ECO:0000256" key="3">
    <source>
        <dbReference type="ARBA" id="ARBA00022989"/>
    </source>
</evidence>
<reference evidence="8" key="2">
    <citation type="submission" date="2023-05" db="EMBL/GenBank/DDBJ databases">
        <authorList>
            <consortium name="Lawrence Berkeley National Laboratory"/>
            <person name="Steindorff A."/>
            <person name="Hensen N."/>
            <person name="Bonometti L."/>
            <person name="Westerberg I."/>
            <person name="Brannstrom I.O."/>
            <person name="Guillou S."/>
            <person name="Cros-Aarteil S."/>
            <person name="Calhoun S."/>
            <person name="Haridas S."/>
            <person name="Kuo A."/>
            <person name="Mondo S."/>
            <person name="Pangilinan J."/>
            <person name="Riley R."/>
            <person name="Labutti K."/>
            <person name="Andreopoulos B."/>
            <person name="Lipzen A."/>
            <person name="Chen C."/>
            <person name="Yanf M."/>
            <person name="Daum C."/>
            <person name="Ng V."/>
            <person name="Clum A."/>
            <person name="Ohm R."/>
            <person name="Martin F."/>
            <person name="Silar P."/>
            <person name="Natvig D."/>
            <person name="Lalanne C."/>
            <person name="Gautier V."/>
            <person name="Ament-Velasquez S.L."/>
            <person name="Kruys A."/>
            <person name="Hutchinson M.I."/>
            <person name="Powell A.J."/>
            <person name="Barry K."/>
            <person name="Miller A.N."/>
            <person name="Grigoriev I.V."/>
            <person name="Debuchy R."/>
            <person name="Gladieux P."/>
            <person name="Thoren M.H."/>
            <person name="Johannesson H."/>
        </authorList>
    </citation>
    <scope>NUCLEOTIDE SEQUENCE</scope>
    <source>
        <strain evidence="8">CBS 103.79</strain>
    </source>
</reference>
<evidence type="ECO:0000256" key="4">
    <source>
        <dbReference type="ARBA" id="ARBA00023136"/>
    </source>
</evidence>
<comment type="caution">
    <text evidence="8">The sequence shown here is derived from an EMBL/GenBank/DDBJ whole genome shotgun (WGS) entry which is preliminary data.</text>
</comment>
<feature type="compositionally biased region" description="Polar residues" evidence="5">
    <location>
        <begin position="229"/>
        <end position="254"/>
    </location>
</feature>
<feature type="signal peptide" evidence="7">
    <location>
        <begin position="1"/>
        <end position="38"/>
    </location>
</feature>
<evidence type="ECO:0000313" key="9">
    <source>
        <dbReference type="Proteomes" id="UP001303889"/>
    </source>
</evidence>
<organism evidence="8 9">
    <name type="scientific">Staphylotrichum tortipilum</name>
    <dbReference type="NCBI Taxonomy" id="2831512"/>
    <lineage>
        <taxon>Eukaryota</taxon>
        <taxon>Fungi</taxon>
        <taxon>Dikarya</taxon>
        <taxon>Ascomycota</taxon>
        <taxon>Pezizomycotina</taxon>
        <taxon>Sordariomycetes</taxon>
        <taxon>Sordariomycetidae</taxon>
        <taxon>Sordariales</taxon>
        <taxon>Chaetomiaceae</taxon>
        <taxon>Staphylotrichum</taxon>
    </lineage>
</organism>
<dbReference type="GO" id="GO:0071944">
    <property type="term" value="C:cell periphery"/>
    <property type="evidence" value="ECO:0007669"/>
    <property type="project" value="UniProtKB-ARBA"/>
</dbReference>
<reference evidence="8" key="1">
    <citation type="journal article" date="2023" name="Mol. Phylogenet. Evol.">
        <title>Genome-scale phylogeny and comparative genomics of the fungal order Sordariales.</title>
        <authorList>
            <person name="Hensen N."/>
            <person name="Bonometti L."/>
            <person name="Westerberg I."/>
            <person name="Brannstrom I.O."/>
            <person name="Guillou S."/>
            <person name="Cros-Aarteil S."/>
            <person name="Calhoun S."/>
            <person name="Haridas S."/>
            <person name="Kuo A."/>
            <person name="Mondo S."/>
            <person name="Pangilinan J."/>
            <person name="Riley R."/>
            <person name="LaButti K."/>
            <person name="Andreopoulos B."/>
            <person name="Lipzen A."/>
            <person name="Chen C."/>
            <person name="Yan M."/>
            <person name="Daum C."/>
            <person name="Ng V."/>
            <person name="Clum A."/>
            <person name="Steindorff A."/>
            <person name="Ohm R.A."/>
            <person name="Martin F."/>
            <person name="Silar P."/>
            <person name="Natvig D.O."/>
            <person name="Lalanne C."/>
            <person name="Gautier V."/>
            <person name="Ament-Velasquez S.L."/>
            <person name="Kruys A."/>
            <person name="Hutchinson M.I."/>
            <person name="Powell A.J."/>
            <person name="Barry K."/>
            <person name="Miller A.N."/>
            <person name="Grigoriev I.V."/>
            <person name="Debuchy R."/>
            <person name="Gladieux P."/>
            <person name="Hiltunen Thoren M."/>
            <person name="Johannesson H."/>
        </authorList>
    </citation>
    <scope>NUCLEOTIDE SEQUENCE</scope>
    <source>
        <strain evidence="8">CBS 103.79</strain>
    </source>
</reference>
<dbReference type="InterPro" id="IPR051694">
    <property type="entry name" value="Immunoregulatory_rcpt-like"/>
</dbReference>
<dbReference type="GO" id="GO:0016020">
    <property type="term" value="C:membrane"/>
    <property type="evidence" value="ECO:0007669"/>
    <property type="project" value="UniProtKB-SubCell"/>
</dbReference>
<evidence type="ECO:0000313" key="8">
    <source>
        <dbReference type="EMBL" id="KAK3900420.1"/>
    </source>
</evidence>
<feature type="compositionally biased region" description="Low complexity" evidence="5">
    <location>
        <begin position="327"/>
        <end position="336"/>
    </location>
</feature>
<keyword evidence="4 6" id="KW-0472">Membrane</keyword>
<proteinExistence type="predicted"/>
<dbReference type="AlphaFoldDB" id="A0AAN6MGS5"/>
<feature type="compositionally biased region" description="Low complexity" evidence="5">
    <location>
        <begin position="265"/>
        <end position="277"/>
    </location>
</feature>
<protein>
    <submittedName>
        <fullName evidence="8">Uncharacterized protein</fullName>
    </submittedName>
</protein>
<dbReference type="PANTHER" id="PTHR15549">
    <property type="entry name" value="PAIRED IMMUNOGLOBULIN-LIKE TYPE 2 RECEPTOR"/>
    <property type="match status" value="1"/>
</dbReference>
<gene>
    <name evidence="8" type="ORF">C8A05DRAFT_45735</name>
</gene>
<comment type="subcellular location">
    <subcellularLocation>
        <location evidence="1">Membrane</location>
        <topology evidence="1">Single-pass membrane protein</topology>
    </subcellularLocation>
</comment>